<keyword evidence="2" id="KW-0723">Serine/threonine-protein kinase</keyword>
<keyword evidence="2" id="KW-0808">Transferase</keyword>
<organism evidence="2">
    <name type="scientific">Bacteriophage sp</name>
    <dbReference type="NCBI Taxonomy" id="38018"/>
    <lineage>
        <taxon>Viruses</taxon>
    </lineage>
</organism>
<dbReference type="InterPro" id="IPR005532">
    <property type="entry name" value="SUMF_dom"/>
</dbReference>
<proteinExistence type="predicted"/>
<reference evidence="2" key="1">
    <citation type="submission" date="2020-07" db="EMBL/GenBank/DDBJ databases">
        <title>Dissolved microcystin release linked to lysis of a Microcystis spp. bloom in Lake Erie (USA) attributed to a novel cyanophage.</title>
        <authorList>
            <person name="McKindles K.M."/>
            <person name="Manes M.A."/>
            <person name="DeMarco J.R."/>
            <person name="McClure A."/>
            <person name="McKay R.M."/>
            <person name="Davis T.W."/>
            <person name="Bullerjahn G.S."/>
        </authorList>
    </citation>
    <scope>NUCLEOTIDE SEQUENCE</scope>
</reference>
<accession>A0A7G9A401</accession>
<keyword evidence="2" id="KW-0418">Kinase</keyword>
<dbReference type="GO" id="GO:0004674">
    <property type="term" value="F:protein serine/threonine kinase activity"/>
    <property type="evidence" value="ECO:0007669"/>
    <property type="project" value="UniProtKB-KW"/>
</dbReference>
<evidence type="ECO:0000313" key="2">
    <source>
        <dbReference type="EMBL" id="QNL31474.1"/>
    </source>
</evidence>
<dbReference type="EMBL" id="MT840185">
    <property type="protein sequence ID" value="QNL31474.1"/>
    <property type="molecule type" value="Genomic_DNA"/>
</dbReference>
<dbReference type="PANTHER" id="PTHR23150:SF19">
    <property type="entry name" value="FORMYLGLYCINE-GENERATING ENZYME"/>
    <property type="match status" value="1"/>
</dbReference>
<name>A0A7G9A401_9VIRU</name>
<dbReference type="InterPro" id="IPR042095">
    <property type="entry name" value="SUMF_sf"/>
</dbReference>
<dbReference type="InterPro" id="IPR016187">
    <property type="entry name" value="CTDL_fold"/>
</dbReference>
<dbReference type="Pfam" id="PF03781">
    <property type="entry name" value="FGE-sulfatase"/>
    <property type="match status" value="1"/>
</dbReference>
<feature type="domain" description="Sulfatase-modifying factor enzyme-like" evidence="1">
    <location>
        <begin position="12"/>
        <end position="183"/>
    </location>
</feature>
<dbReference type="GO" id="GO:0120147">
    <property type="term" value="F:formylglycine-generating oxidase activity"/>
    <property type="evidence" value="ECO:0007669"/>
    <property type="project" value="TreeGrafter"/>
</dbReference>
<sequence length="186" mass="21364">MTIKIEMVEVPPSQDQKVNSFAIGKYPVTQAQYEAVMGTNPSQFKNNPQNPVEKVSWNDAQAFCQKLSQITGKTYRLPTEAEWEYACRAGTTTRYYFGDDANQLGDYAWYWGNSQETTHPVGQKLPNAWGLYDMHGNVEEWCQEVVLRGGSWADFPNNCRTAIRDFFNVRRNDNFNAYGFRVVCDN</sequence>
<dbReference type="Gene3D" id="3.90.1580.10">
    <property type="entry name" value="paralog of FGE (formylglycine-generating enzyme)"/>
    <property type="match status" value="1"/>
</dbReference>
<dbReference type="PANTHER" id="PTHR23150">
    <property type="entry name" value="SULFATASE MODIFYING FACTOR 1, 2"/>
    <property type="match status" value="1"/>
</dbReference>
<dbReference type="InterPro" id="IPR051043">
    <property type="entry name" value="Sulfatase_Mod_Factor_Kinase"/>
</dbReference>
<evidence type="ECO:0000259" key="1">
    <source>
        <dbReference type="Pfam" id="PF03781"/>
    </source>
</evidence>
<protein>
    <submittedName>
        <fullName evidence="2">Serine/threonine protein kinase</fullName>
    </submittedName>
</protein>
<dbReference type="SUPFAM" id="SSF56436">
    <property type="entry name" value="C-type lectin-like"/>
    <property type="match status" value="1"/>
</dbReference>